<dbReference type="AlphaFoldDB" id="F3YU59"/>
<feature type="compositionally biased region" description="Basic and acidic residues" evidence="21">
    <location>
        <begin position="203"/>
        <end position="216"/>
    </location>
</feature>
<evidence type="ECO:0000256" key="3">
    <source>
        <dbReference type="ARBA" id="ARBA00022598"/>
    </source>
</evidence>
<dbReference type="Gene3D" id="3.90.920.10">
    <property type="entry name" value="DNA primase, PRIM domain"/>
    <property type="match status" value="1"/>
</dbReference>
<keyword evidence="17" id="KW-0464">Manganese</keyword>
<proteinExistence type="predicted"/>
<sequence>MARLSEYWRKRDFSRTPEPSGRGPELESGRGFVIHKHKARRLHYDLRLELDGVLLSWAVPRGPSLDPGQKRLAVRVEDHPVEYGSFEGVIPQGEYGGGTVMLWDRGVWEPEGDPHEGLRQGKLHFRLRGEKLSGGWILAHMSGKRAKENDWLLIKVRDEQANQRLDIETDRPESAVTGRTLAQIASSADRVWSGAGEHASGTDSRRDVRDRERTGAEAEGVTIGTLDGDVRARIAGNVGPAPPAAVEYADTQPLPPPAQGQARPETLTIKNKTAESPRSPGLPDFAAMPGARPGPMPEQIRPQLATLVDSPPAGEQWLHEIKFDGYRLLLIIDNSKARLMTRGGQDWTHRFPELARAAGGLTLRRAVLDGEAVVLDERGRPDFQALQNVLKGLSGGTLAMYLFDMPYAEGQDLSGCALIERKEALRSVLGAIGQTPSPLRFSDHIVGKGKLVLENACQMGLEGIVSKRADAHYEPRRAPTWLKSKCGHRQEVVVAGWTDPKGQRTGFGALLVGVHDRQGRLIYAGKVGTGYDTQVLGDLSGRLAGLATDDAAFADTHRVGSLADVHWVRPELVAEVDFAGWTRDGIMRHPSFKGLREDKPPNEVVRENPMEPKARESMRKQHVPAKTGRAKGAIKLTHPRKVLVPYTGLTKIGLADYYREVAGFMLPHVVGRPLSLVRCPGGLGEGCFFQRHPAGGVPHGVQGVRVLEKGHERTWLSVSDLDGLLALVQLGVLEIHCWGARNEDLERPDRLVFDLDPGEDVEPARVTAAVLELREFLEGLGLTGFAKATGGKGFHIVLPLQRKPGWQELREFARAVAEELAVRKPGGFVSVAGKARRSGRIYIDWLRNARGASSIAPYSTRARPGAPVAVPLTWEELTAGFAPNSFDVQAVRSRVASLRADPWEGFFSLRQGLSASMWRALGRKRPAGSLI</sequence>
<dbReference type="NCBIfam" id="TIGR02777">
    <property type="entry name" value="LigD_PE_dom"/>
    <property type="match status" value="1"/>
</dbReference>
<evidence type="ECO:0000313" key="23">
    <source>
        <dbReference type="EMBL" id="EGJ48665.1"/>
    </source>
</evidence>
<dbReference type="PANTHER" id="PTHR42705:SF2">
    <property type="entry name" value="BIFUNCTIONAL NON-HOMOLOGOUS END JOINING PROTEIN LIGD"/>
    <property type="match status" value="1"/>
</dbReference>
<keyword evidence="24" id="KW-1185">Reference proteome</keyword>
<evidence type="ECO:0000256" key="11">
    <source>
        <dbReference type="ARBA" id="ARBA00022839"/>
    </source>
</evidence>
<keyword evidence="15" id="KW-0233">DNA recombination</keyword>
<evidence type="ECO:0000256" key="16">
    <source>
        <dbReference type="ARBA" id="ARBA00023204"/>
    </source>
</evidence>
<keyword evidence="10" id="KW-0378">Hydrolase</keyword>
<evidence type="ECO:0000256" key="9">
    <source>
        <dbReference type="ARBA" id="ARBA00022763"/>
    </source>
</evidence>
<keyword evidence="11" id="KW-0269">Exonuclease</keyword>
<dbReference type="InterPro" id="IPR052171">
    <property type="entry name" value="NHEJ_LigD"/>
</dbReference>
<evidence type="ECO:0000256" key="5">
    <source>
        <dbReference type="ARBA" id="ARBA00022695"/>
    </source>
</evidence>
<dbReference type="Gene3D" id="2.40.50.140">
    <property type="entry name" value="Nucleic acid-binding proteins"/>
    <property type="match status" value="1"/>
</dbReference>
<dbReference type="RefSeq" id="WP_014258520.1">
    <property type="nucleotide sequence ID" value="NC_016629.1"/>
</dbReference>
<reference evidence="23 24" key="1">
    <citation type="journal article" date="2011" name="J. Bacteriol.">
        <title>Genome sequence of the mercury-methylating and pleomorphic Desulfovibrio africanus Strain Walvis Bay.</title>
        <authorList>
            <person name="Brown S.D."/>
            <person name="Wall J.D."/>
            <person name="Kucken A.M."/>
            <person name="Gilmour C.C."/>
            <person name="Podar M."/>
            <person name="Brandt C.C."/>
            <person name="Teshima H."/>
            <person name="Detter J.C."/>
            <person name="Han C.S."/>
            <person name="Land M.L."/>
            <person name="Lucas S."/>
            <person name="Han J."/>
            <person name="Pennacchio L."/>
            <person name="Nolan M."/>
            <person name="Pitluck S."/>
            <person name="Woyke T."/>
            <person name="Goodwin L."/>
            <person name="Palumbo A.V."/>
            <person name="Elias D.A."/>
        </authorList>
    </citation>
    <scope>NUCLEOTIDE SEQUENCE [LARGE SCALE GENOMIC DNA]</scope>
    <source>
        <strain evidence="23 24">Walvis Bay</strain>
    </source>
</reference>
<keyword evidence="13" id="KW-0239">DNA-directed DNA polymerase</keyword>
<evidence type="ECO:0000259" key="22">
    <source>
        <dbReference type="PROSITE" id="PS50160"/>
    </source>
</evidence>
<evidence type="ECO:0000256" key="13">
    <source>
        <dbReference type="ARBA" id="ARBA00022932"/>
    </source>
</evidence>
<evidence type="ECO:0000256" key="18">
    <source>
        <dbReference type="ARBA" id="ARBA00023268"/>
    </source>
</evidence>
<dbReference type="NCBIfam" id="NF004628">
    <property type="entry name" value="PRK05972.1"/>
    <property type="match status" value="1"/>
</dbReference>
<feature type="region of interest" description="Disordered" evidence="21">
    <location>
        <begin position="188"/>
        <end position="221"/>
    </location>
</feature>
<evidence type="ECO:0000256" key="20">
    <source>
        <dbReference type="ARBA" id="ARBA00034003"/>
    </source>
</evidence>
<dbReference type="InterPro" id="IPR014144">
    <property type="entry name" value="LigD_PE_domain"/>
</dbReference>
<keyword evidence="6" id="KW-0540">Nuclease</keyword>
<dbReference type="HOGENOM" id="CLU_008325_0_0_7"/>
<keyword evidence="7" id="KW-0479">Metal-binding</keyword>
<dbReference type="STRING" id="690850.Desaf_0308"/>
<keyword evidence="5" id="KW-0548">Nucleotidyltransferase</keyword>
<gene>
    <name evidence="23" type="ORF">Desaf_0308</name>
</gene>
<evidence type="ECO:0000256" key="15">
    <source>
        <dbReference type="ARBA" id="ARBA00023172"/>
    </source>
</evidence>
<evidence type="ECO:0000256" key="1">
    <source>
        <dbReference type="ARBA" id="ARBA00001936"/>
    </source>
</evidence>
<evidence type="ECO:0000256" key="7">
    <source>
        <dbReference type="ARBA" id="ARBA00022723"/>
    </source>
</evidence>
<dbReference type="SUPFAM" id="SSF56091">
    <property type="entry name" value="DNA ligase/mRNA capping enzyme, catalytic domain"/>
    <property type="match status" value="1"/>
</dbReference>
<dbReference type="GO" id="GO:0006310">
    <property type="term" value="P:DNA recombination"/>
    <property type="evidence" value="ECO:0007669"/>
    <property type="project" value="UniProtKB-KW"/>
</dbReference>
<dbReference type="eggNOG" id="COG3285">
    <property type="taxonomic scope" value="Bacteria"/>
</dbReference>
<dbReference type="Pfam" id="PF04679">
    <property type="entry name" value="DNA_ligase_A_C"/>
    <property type="match status" value="1"/>
</dbReference>
<dbReference type="GO" id="GO:0003677">
    <property type="term" value="F:DNA binding"/>
    <property type="evidence" value="ECO:0007669"/>
    <property type="project" value="UniProtKB-KW"/>
</dbReference>
<dbReference type="Pfam" id="PF21686">
    <property type="entry name" value="LigD_Prim-Pol"/>
    <property type="match status" value="1"/>
</dbReference>
<dbReference type="EC" id="6.5.1.1" evidence="2"/>
<feature type="domain" description="ATP-dependent DNA ligase family profile" evidence="22">
    <location>
        <begin position="400"/>
        <end position="537"/>
    </location>
</feature>
<dbReference type="NCBIfam" id="TIGR02778">
    <property type="entry name" value="ligD_pol"/>
    <property type="match status" value="1"/>
</dbReference>
<dbReference type="GO" id="GO:0003910">
    <property type="term" value="F:DNA ligase (ATP) activity"/>
    <property type="evidence" value="ECO:0007669"/>
    <property type="project" value="UniProtKB-EC"/>
</dbReference>
<evidence type="ECO:0000256" key="6">
    <source>
        <dbReference type="ARBA" id="ARBA00022722"/>
    </source>
</evidence>
<keyword evidence="8" id="KW-0547">Nucleotide-binding</keyword>
<keyword evidence="3 23" id="KW-0436">Ligase</keyword>
<dbReference type="Pfam" id="PF13298">
    <property type="entry name" value="LigD_N"/>
    <property type="match status" value="1"/>
</dbReference>
<evidence type="ECO:0000313" key="24">
    <source>
        <dbReference type="Proteomes" id="UP000007844"/>
    </source>
</evidence>
<evidence type="ECO:0000256" key="17">
    <source>
        <dbReference type="ARBA" id="ARBA00023211"/>
    </source>
</evidence>
<dbReference type="InterPro" id="IPR014143">
    <property type="entry name" value="NHEJ_ligase_prk"/>
</dbReference>
<evidence type="ECO:0000256" key="2">
    <source>
        <dbReference type="ARBA" id="ARBA00012727"/>
    </source>
</evidence>
<dbReference type="EMBL" id="CP003221">
    <property type="protein sequence ID" value="EGJ48665.1"/>
    <property type="molecule type" value="Genomic_DNA"/>
</dbReference>
<keyword evidence="18" id="KW-0511">Multifunctional enzyme</keyword>
<keyword evidence="12" id="KW-0067">ATP-binding</keyword>
<keyword evidence="16" id="KW-0234">DNA repair</keyword>
<evidence type="ECO:0000256" key="12">
    <source>
        <dbReference type="ARBA" id="ARBA00022840"/>
    </source>
</evidence>
<evidence type="ECO:0000256" key="4">
    <source>
        <dbReference type="ARBA" id="ARBA00022679"/>
    </source>
</evidence>
<accession>F3YU59</accession>
<dbReference type="CDD" id="cd07971">
    <property type="entry name" value="OBF_DNA_ligase_LigD"/>
    <property type="match status" value="1"/>
</dbReference>
<dbReference type="KEGG" id="daf:Desaf_0308"/>
<dbReference type="GO" id="GO:0004527">
    <property type="term" value="F:exonuclease activity"/>
    <property type="evidence" value="ECO:0007669"/>
    <property type="project" value="UniProtKB-KW"/>
</dbReference>
<evidence type="ECO:0000256" key="21">
    <source>
        <dbReference type="SAM" id="MobiDB-lite"/>
    </source>
</evidence>
<evidence type="ECO:0000256" key="19">
    <source>
        <dbReference type="ARBA" id="ARBA00029943"/>
    </source>
</evidence>
<dbReference type="GO" id="GO:0006281">
    <property type="term" value="P:DNA repair"/>
    <property type="evidence" value="ECO:0007669"/>
    <property type="project" value="UniProtKB-KW"/>
</dbReference>
<comment type="cofactor">
    <cofactor evidence="1">
        <name>Mn(2+)</name>
        <dbReference type="ChEBI" id="CHEBI:29035"/>
    </cofactor>
</comment>
<dbReference type="InterPro" id="IPR033651">
    <property type="entry name" value="PaeLigD_Pol-like"/>
</dbReference>
<dbReference type="InterPro" id="IPR014146">
    <property type="entry name" value="LigD_ligase_dom"/>
</dbReference>
<dbReference type="SUPFAM" id="SSF50249">
    <property type="entry name" value="Nucleic acid-binding proteins"/>
    <property type="match status" value="1"/>
</dbReference>
<keyword evidence="14" id="KW-0238">DNA-binding</keyword>
<keyword evidence="4" id="KW-0808">Transferase</keyword>
<comment type="catalytic activity">
    <reaction evidence="20">
        <text>ATP + (deoxyribonucleotide)n-3'-hydroxyl + 5'-phospho-(deoxyribonucleotide)m = (deoxyribonucleotide)n+m + AMP + diphosphate.</text>
        <dbReference type="EC" id="6.5.1.1"/>
    </reaction>
</comment>
<dbReference type="PANTHER" id="PTHR42705">
    <property type="entry name" value="BIFUNCTIONAL NON-HOMOLOGOUS END JOINING PROTEIN LIGD"/>
    <property type="match status" value="1"/>
</dbReference>
<dbReference type="NCBIfam" id="TIGR02776">
    <property type="entry name" value="NHEJ_ligase_prk"/>
    <property type="match status" value="1"/>
</dbReference>
<dbReference type="Proteomes" id="UP000007844">
    <property type="component" value="Chromosome"/>
</dbReference>
<protein>
    <recommendedName>
        <fullName evidence="2">DNA ligase (ATP)</fullName>
        <ecNumber evidence="2">6.5.1.1</ecNumber>
    </recommendedName>
    <alternativeName>
        <fullName evidence="19">NHEJ DNA polymerase</fullName>
    </alternativeName>
</protein>
<dbReference type="InterPro" id="IPR012340">
    <property type="entry name" value="NA-bd_OB-fold"/>
</dbReference>
<dbReference type="InterPro" id="IPR012310">
    <property type="entry name" value="DNA_ligase_ATP-dep_cent"/>
</dbReference>
<dbReference type="GO" id="GO:0046872">
    <property type="term" value="F:metal ion binding"/>
    <property type="evidence" value="ECO:0007669"/>
    <property type="project" value="UniProtKB-KW"/>
</dbReference>
<keyword evidence="9" id="KW-0227">DNA damage</keyword>
<dbReference type="Gene3D" id="3.30.1490.70">
    <property type="match status" value="1"/>
</dbReference>
<evidence type="ECO:0000256" key="10">
    <source>
        <dbReference type="ARBA" id="ARBA00022801"/>
    </source>
</evidence>
<dbReference type="Pfam" id="PF01068">
    <property type="entry name" value="DNA_ligase_A_M"/>
    <property type="match status" value="1"/>
</dbReference>
<dbReference type="eggNOG" id="COG1793">
    <property type="taxonomic scope" value="Bacteria"/>
</dbReference>
<dbReference type="InterPro" id="IPR014145">
    <property type="entry name" value="LigD_pol_dom"/>
</dbReference>
<dbReference type="GO" id="GO:0005524">
    <property type="term" value="F:ATP binding"/>
    <property type="evidence" value="ECO:0007669"/>
    <property type="project" value="UniProtKB-KW"/>
</dbReference>
<dbReference type="InterPro" id="IPR012309">
    <property type="entry name" value="DNA_ligase_ATP-dep_C"/>
</dbReference>
<dbReference type="Gene3D" id="3.30.470.30">
    <property type="entry name" value="DNA ligase/mRNA capping enzyme"/>
    <property type="match status" value="1"/>
</dbReference>
<dbReference type="NCBIfam" id="TIGR02779">
    <property type="entry name" value="NHEJ_ligase_lig"/>
    <property type="match status" value="1"/>
</dbReference>
<dbReference type="CDD" id="cd04862">
    <property type="entry name" value="PaeLigD_Pol_like"/>
    <property type="match status" value="1"/>
</dbReference>
<name>F3YU59_DESAF</name>
<organism evidence="23 24">
    <name type="scientific">Desulfocurvibacter africanus subsp. africanus str. Walvis Bay</name>
    <dbReference type="NCBI Taxonomy" id="690850"/>
    <lineage>
        <taxon>Bacteria</taxon>
        <taxon>Pseudomonadati</taxon>
        <taxon>Thermodesulfobacteriota</taxon>
        <taxon>Desulfovibrionia</taxon>
        <taxon>Desulfovibrionales</taxon>
        <taxon>Desulfovibrionaceae</taxon>
        <taxon>Desulfocurvibacter</taxon>
    </lineage>
</organism>
<evidence type="ECO:0000256" key="8">
    <source>
        <dbReference type="ARBA" id="ARBA00022741"/>
    </source>
</evidence>
<dbReference type="PROSITE" id="PS50160">
    <property type="entry name" value="DNA_LIGASE_A3"/>
    <property type="match status" value="1"/>
</dbReference>
<dbReference type="CDD" id="cd07906">
    <property type="entry name" value="Adenylation_DNA_ligase_LigD_LigC"/>
    <property type="match status" value="1"/>
</dbReference>
<evidence type="ECO:0000256" key="14">
    <source>
        <dbReference type="ARBA" id="ARBA00023125"/>
    </source>
</evidence>
<dbReference type="GO" id="GO:0003887">
    <property type="term" value="F:DNA-directed DNA polymerase activity"/>
    <property type="evidence" value="ECO:0007669"/>
    <property type="project" value="UniProtKB-KW"/>
</dbReference>